<dbReference type="Pfam" id="PF03372">
    <property type="entry name" value="Exo_endo_phos"/>
    <property type="match status" value="1"/>
</dbReference>
<evidence type="ECO:0000256" key="5">
    <source>
        <dbReference type="ARBA" id="ARBA00022763"/>
    </source>
</evidence>
<feature type="domain" description="Endonuclease/exonuclease/phosphatase" evidence="9">
    <location>
        <begin position="12"/>
        <end position="256"/>
    </location>
</feature>
<proteinExistence type="predicted"/>
<dbReference type="SUPFAM" id="SSF56219">
    <property type="entry name" value="DNase I-like"/>
    <property type="match status" value="1"/>
</dbReference>
<dbReference type="InterPro" id="IPR005135">
    <property type="entry name" value="Endo/exonuclease/phosphatase"/>
</dbReference>
<gene>
    <name evidence="10" type="ORF">RN50_02857</name>
</gene>
<evidence type="ECO:0000256" key="4">
    <source>
        <dbReference type="ARBA" id="ARBA00022723"/>
    </source>
</evidence>
<dbReference type="GO" id="GO:0006281">
    <property type="term" value="P:DNA repair"/>
    <property type="evidence" value="ECO:0007669"/>
    <property type="project" value="UniProtKB-KW"/>
</dbReference>
<organism evidence="10 11">
    <name type="scientific">Microbacterium foliorum</name>
    <dbReference type="NCBI Taxonomy" id="104336"/>
    <lineage>
        <taxon>Bacteria</taxon>
        <taxon>Bacillati</taxon>
        <taxon>Actinomycetota</taxon>
        <taxon>Actinomycetes</taxon>
        <taxon>Micrococcales</taxon>
        <taxon>Microbacteriaceae</taxon>
        <taxon>Microbacterium</taxon>
    </lineage>
</organism>
<comment type="cofactor">
    <cofactor evidence="1">
        <name>Mn(2+)</name>
        <dbReference type="ChEBI" id="CHEBI:29035"/>
    </cofactor>
</comment>
<keyword evidence="10" id="KW-0269">Exonuclease</keyword>
<dbReference type="PANTHER" id="PTHR15822:SF4">
    <property type="entry name" value="TYROSYL-DNA PHOSPHODIESTERASE 2"/>
    <property type="match status" value="1"/>
</dbReference>
<keyword evidence="6" id="KW-0378">Hydrolase</keyword>
<name>A0A0F0KA63_9MICO</name>
<evidence type="ECO:0000256" key="8">
    <source>
        <dbReference type="ARBA" id="ARBA00023204"/>
    </source>
</evidence>
<evidence type="ECO:0000256" key="3">
    <source>
        <dbReference type="ARBA" id="ARBA00022722"/>
    </source>
</evidence>
<evidence type="ECO:0000256" key="2">
    <source>
        <dbReference type="ARBA" id="ARBA00001946"/>
    </source>
</evidence>
<dbReference type="GO" id="GO:0004527">
    <property type="term" value="F:exonuclease activity"/>
    <property type="evidence" value="ECO:0007669"/>
    <property type="project" value="UniProtKB-KW"/>
</dbReference>
<keyword evidence="5" id="KW-0227">DNA damage</keyword>
<dbReference type="CDD" id="cd09083">
    <property type="entry name" value="EEP-1"/>
    <property type="match status" value="1"/>
</dbReference>
<comment type="cofactor">
    <cofactor evidence="2">
        <name>Mg(2+)</name>
        <dbReference type="ChEBI" id="CHEBI:18420"/>
    </cofactor>
</comment>
<evidence type="ECO:0000256" key="7">
    <source>
        <dbReference type="ARBA" id="ARBA00022842"/>
    </source>
</evidence>
<dbReference type="Proteomes" id="UP000033572">
    <property type="component" value="Unassembled WGS sequence"/>
</dbReference>
<evidence type="ECO:0000256" key="6">
    <source>
        <dbReference type="ARBA" id="ARBA00022801"/>
    </source>
</evidence>
<dbReference type="AlphaFoldDB" id="A0A0F0KA63"/>
<keyword evidence="8" id="KW-0234">DNA repair</keyword>
<dbReference type="InterPro" id="IPR051547">
    <property type="entry name" value="TDP2-like"/>
</dbReference>
<dbReference type="EMBL" id="JYIU01000046">
    <property type="protein sequence ID" value="KJL17758.1"/>
    <property type="molecule type" value="Genomic_DNA"/>
</dbReference>
<evidence type="ECO:0000256" key="1">
    <source>
        <dbReference type="ARBA" id="ARBA00001936"/>
    </source>
</evidence>
<sequence length="270" mass="28990">MGPASAPDLHVMSFNIRRAMDGPLVRRVDRWGRRAPAVAALLGAEAPTILGLQEVRPRALRIVREALGPRYRSLGRGRGRHGDGEGTPILYDTSRVTLRSWTQQALSDTPSSPGSIGWGNLIPRILVAAEFTDVATGLSLLVVNTHLDHLSRTSRAHSARAVVALVARSTAPAVVMGDLNAGDGSSAVRALIAGGLADSWSEAETRLTPEWGTCPGYRPARAGGRRIDRILVTPGIRVREAAMNDRSFDGIRPSDHLPVQSLLTIVEDDR</sequence>
<dbReference type="InterPro" id="IPR036691">
    <property type="entry name" value="Endo/exonu/phosph_ase_sf"/>
</dbReference>
<keyword evidence="10" id="KW-0255">Endonuclease</keyword>
<keyword evidence="4" id="KW-0479">Metal-binding</keyword>
<evidence type="ECO:0000313" key="10">
    <source>
        <dbReference type="EMBL" id="KJL17758.1"/>
    </source>
</evidence>
<evidence type="ECO:0000313" key="11">
    <source>
        <dbReference type="Proteomes" id="UP000033572"/>
    </source>
</evidence>
<reference evidence="10 11" key="1">
    <citation type="submission" date="2015-02" db="EMBL/GenBank/DDBJ databases">
        <title>Draft genome sequences of ten Microbacterium spp. with emphasis on heavy metal contaminated environments.</title>
        <authorList>
            <person name="Corretto E."/>
        </authorList>
    </citation>
    <scope>NUCLEOTIDE SEQUENCE [LARGE SCALE GENOMIC DNA]</scope>
    <source>
        <strain evidence="10 11">DSM 12966</strain>
    </source>
</reference>
<dbReference type="PATRIC" id="fig|104336.4.peg.2898"/>
<keyword evidence="3" id="KW-0540">Nuclease</keyword>
<dbReference type="Gene3D" id="3.60.10.10">
    <property type="entry name" value="Endonuclease/exonuclease/phosphatase"/>
    <property type="match status" value="1"/>
</dbReference>
<dbReference type="PANTHER" id="PTHR15822">
    <property type="entry name" value="TRAF AND TNF RECEPTOR-ASSOCIATED PROTEIN"/>
    <property type="match status" value="1"/>
</dbReference>
<comment type="caution">
    <text evidence="10">The sequence shown here is derived from an EMBL/GenBank/DDBJ whole genome shotgun (WGS) entry which is preliminary data.</text>
</comment>
<accession>A0A0F0KA63</accession>
<keyword evidence="11" id="KW-1185">Reference proteome</keyword>
<keyword evidence="7" id="KW-0460">Magnesium</keyword>
<dbReference type="GO" id="GO:0004519">
    <property type="term" value="F:endonuclease activity"/>
    <property type="evidence" value="ECO:0007669"/>
    <property type="project" value="UniProtKB-KW"/>
</dbReference>
<protein>
    <submittedName>
        <fullName evidence="10">Endonuclease/Exonuclease/phosphatase family protein</fullName>
    </submittedName>
</protein>
<evidence type="ECO:0000259" key="9">
    <source>
        <dbReference type="Pfam" id="PF03372"/>
    </source>
</evidence>
<dbReference type="GO" id="GO:0046872">
    <property type="term" value="F:metal ion binding"/>
    <property type="evidence" value="ECO:0007669"/>
    <property type="project" value="UniProtKB-KW"/>
</dbReference>